<keyword evidence="7 11" id="KW-0479">Metal-binding</keyword>
<comment type="similarity">
    <text evidence="4 11">Belongs to the MoeA family.</text>
</comment>
<dbReference type="PROSITE" id="PS01079">
    <property type="entry name" value="MOCF_BIOSYNTHESIS_2"/>
    <property type="match status" value="1"/>
</dbReference>
<dbReference type="CDD" id="cd00887">
    <property type="entry name" value="MoeA"/>
    <property type="match status" value="1"/>
</dbReference>
<dbReference type="GO" id="GO:0005829">
    <property type="term" value="C:cytosol"/>
    <property type="evidence" value="ECO:0007669"/>
    <property type="project" value="TreeGrafter"/>
</dbReference>
<dbReference type="PANTHER" id="PTHR10192:SF5">
    <property type="entry name" value="GEPHYRIN"/>
    <property type="match status" value="1"/>
</dbReference>
<evidence type="ECO:0000256" key="5">
    <source>
        <dbReference type="ARBA" id="ARBA00022505"/>
    </source>
</evidence>
<dbReference type="InterPro" id="IPR005111">
    <property type="entry name" value="MoeA_C_domain_IV"/>
</dbReference>
<dbReference type="Gene3D" id="2.40.340.10">
    <property type="entry name" value="MoeA, C-terminal, domain IV"/>
    <property type="match status" value="1"/>
</dbReference>
<dbReference type="OrthoDB" id="9804758at2"/>
<evidence type="ECO:0000256" key="3">
    <source>
        <dbReference type="ARBA" id="ARBA00005046"/>
    </source>
</evidence>
<dbReference type="NCBIfam" id="NF045515">
    <property type="entry name" value="Glp_gephyrin"/>
    <property type="match status" value="1"/>
</dbReference>
<dbReference type="Pfam" id="PF03453">
    <property type="entry name" value="MoeA_N"/>
    <property type="match status" value="1"/>
</dbReference>
<evidence type="ECO:0000256" key="7">
    <source>
        <dbReference type="ARBA" id="ARBA00022723"/>
    </source>
</evidence>
<dbReference type="NCBIfam" id="TIGR00177">
    <property type="entry name" value="molyb_syn"/>
    <property type="match status" value="1"/>
</dbReference>
<evidence type="ECO:0000256" key="2">
    <source>
        <dbReference type="ARBA" id="ARBA00002901"/>
    </source>
</evidence>
<dbReference type="SUPFAM" id="SSF53218">
    <property type="entry name" value="Molybdenum cofactor biosynthesis proteins"/>
    <property type="match status" value="1"/>
</dbReference>
<evidence type="ECO:0000259" key="13">
    <source>
        <dbReference type="SMART" id="SM00852"/>
    </source>
</evidence>
<organism evidence="14 15">
    <name type="scientific">Thalassococcus profundi</name>
    <dbReference type="NCBI Taxonomy" id="2282382"/>
    <lineage>
        <taxon>Bacteria</taxon>
        <taxon>Pseudomonadati</taxon>
        <taxon>Pseudomonadota</taxon>
        <taxon>Alphaproteobacteria</taxon>
        <taxon>Rhodobacterales</taxon>
        <taxon>Roseobacteraceae</taxon>
        <taxon>Thalassococcus</taxon>
    </lineage>
</organism>
<evidence type="ECO:0000313" key="15">
    <source>
        <dbReference type="Proteomes" id="UP000253977"/>
    </source>
</evidence>
<dbReference type="Gene3D" id="3.40.980.10">
    <property type="entry name" value="MoaB/Mog-like domain"/>
    <property type="match status" value="1"/>
</dbReference>
<dbReference type="InterPro" id="IPR036135">
    <property type="entry name" value="MoeA_linker/N_sf"/>
</dbReference>
<comment type="function">
    <text evidence="2 11">Catalyzes the insertion of molybdate into adenylated molybdopterin with the concomitant release of AMP.</text>
</comment>
<evidence type="ECO:0000256" key="11">
    <source>
        <dbReference type="RuleBase" id="RU365090"/>
    </source>
</evidence>
<dbReference type="SMART" id="SM00852">
    <property type="entry name" value="MoCF_biosynth"/>
    <property type="match status" value="1"/>
</dbReference>
<evidence type="ECO:0000256" key="8">
    <source>
        <dbReference type="ARBA" id="ARBA00022842"/>
    </source>
</evidence>
<evidence type="ECO:0000313" key="14">
    <source>
        <dbReference type="EMBL" id="RDD66144.1"/>
    </source>
</evidence>
<accession>A0A369TN60</accession>
<keyword evidence="5 11" id="KW-0500">Molybdenum</keyword>
<dbReference type="InterPro" id="IPR036425">
    <property type="entry name" value="MoaB/Mog-like_dom_sf"/>
</dbReference>
<dbReference type="Proteomes" id="UP000253977">
    <property type="component" value="Unassembled WGS sequence"/>
</dbReference>
<name>A0A369TN60_9RHOB</name>
<dbReference type="GO" id="GO:0061599">
    <property type="term" value="F:molybdopterin molybdotransferase activity"/>
    <property type="evidence" value="ECO:0007669"/>
    <property type="project" value="UniProtKB-UniRule"/>
</dbReference>
<dbReference type="GO" id="GO:0006777">
    <property type="term" value="P:Mo-molybdopterin cofactor biosynthetic process"/>
    <property type="evidence" value="ECO:0007669"/>
    <property type="project" value="UniProtKB-UniRule"/>
</dbReference>
<keyword evidence="9 11" id="KW-0501">Molybdenum cofactor biosynthesis</keyword>
<reference evidence="14 15" key="1">
    <citation type="submission" date="2018-07" db="EMBL/GenBank/DDBJ databases">
        <title>Thalassococcus profundi sp. nov., a marine bacterium isolated from deep seawater of Okinawa Trough.</title>
        <authorList>
            <person name="Yu M."/>
        </authorList>
    </citation>
    <scope>NUCLEOTIDE SEQUENCE [LARGE SCALE GENOMIC DNA]</scope>
    <source>
        <strain evidence="14 15">WRAS1</strain>
    </source>
</reference>
<comment type="pathway">
    <text evidence="3 11">Cofactor biosynthesis; molybdopterin biosynthesis.</text>
</comment>
<dbReference type="GO" id="GO:0046872">
    <property type="term" value="F:metal ion binding"/>
    <property type="evidence" value="ECO:0007669"/>
    <property type="project" value="UniProtKB-UniRule"/>
</dbReference>
<dbReference type="FunFam" id="3.40.980.10:FF:000004">
    <property type="entry name" value="Molybdopterin molybdenumtransferase"/>
    <property type="match status" value="1"/>
</dbReference>
<dbReference type="EMBL" id="QPMK01000007">
    <property type="protein sequence ID" value="RDD66144.1"/>
    <property type="molecule type" value="Genomic_DNA"/>
</dbReference>
<dbReference type="SUPFAM" id="SSF63882">
    <property type="entry name" value="MoeA N-terminal region -like"/>
    <property type="match status" value="1"/>
</dbReference>
<feature type="domain" description="MoaB/Mog" evidence="13">
    <location>
        <begin position="497"/>
        <end position="634"/>
    </location>
</feature>
<dbReference type="InterPro" id="IPR038987">
    <property type="entry name" value="MoeA-like"/>
</dbReference>
<comment type="caution">
    <text evidence="14">The sequence shown here is derived from an EMBL/GenBank/DDBJ whole genome shotgun (WGS) entry which is preliminary data.</text>
</comment>
<comment type="cofactor">
    <cofactor evidence="1 11">
        <name>Mg(2+)</name>
        <dbReference type="ChEBI" id="CHEBI:18420"/>
    </cofactor>
</comment>
<gene>
    <name evidence="14" type="ORF">DU478_11630</name>
</gene>
<dbReference type="InterPro" id="IPR001453">
    <property type="entry name" value="MoaB/Mog_dom"/>
</dbReference>
<dbReference type="AlphaFoldDB" id="A0A369TN60"/>
<keyword evidence="15" id="KW-1185">Reference proteome</keyword>
<dbReference type="Gene3D" id="3.90.105.10">
    <property type="entry name" value="Molybdopterin biosynthesis moea protein, domain 2"/>
    <property type="match status" value="1"/>
</dbReference>
<dbReference type="PANTHER" id="PTHR10192">
    <property type="entry name" value="MOLYBDOPTERIN BIOSYNTHESIS PROTEIN"/>
    <property type="match status" value="1"/>
</dbReference>
<evidence type="ECO:0000256" key="1">
    <source>
        <dbReference type="ARBA" id="ARBA00001946"/>
    </source>
</evidence>
<protein>
    <recommendedName>
        <fullName evidence="11">Molybdopterin molybdenumtransferase</fullName>
        <ecNumber evidence="11">2.10.1.1</ecNumber>
    </recommendedName>
</protein>
<evidence type="ECO:0000256" key="10">
    <source>
        <dbReference type="ARBA" id="ARBA00047317"/>
    </source>
</evidence>
<dbReference type="SUPFAM" id="SSF63867">
    <property type="entry name" value="MoeA C-terminal domain-like"/>
    <property type="match status" value="1"/>
</dbReference>
<evidence type="ECO:0000256" key="9">
    <source>
        <dbReference type="ARBA" id="ARBA00023150"/>
    </source>
</evidence>
<dbReference type="Gene3D" id="2.170.190.11">
    <property type="entry name" value="Molybdopterin biosynthesis moea protein, domain 3"/>
    <property type="match status" value="1"/>
</dbReference>
<dbReference type="InterPro" id="IPR036688">
    <property type="entry name" value="MoeA_C_domain_IV_sf"/>
</dbReference>
<evidence type="ECO:0000256" key="4">
    <source>
        <dbReference type="ARBA" id="ARBA00010763"/>
    </source>
</evidence>
<dbReference type="Pfam" id="PF00994">
    <property type="entry name" value="MoCF_biosynth"/>
    <property type="match status" value="1"/>
</dbReference>
<feature type="region of interest" description="Disordered" evidence="12">
    <location>
        <begin position="288"/>
        <end position="307"/>
    </location>
</feature>
<evidence type="ECO:0000256" key="6">
    <source>
        <dbReference type="ARBA" id="ARBA00022679"/>
    </source>
</evidence>
<dbReference type="RefSeq" id="WP_114511136.1">
    <property type="nucleotide sequence ID" value="NZ_QPMK01000007.1"/>
</dbReference>
<comment type="catalytic activity">
    <reaction evidence="10">
        <text>adenylyl-molybdopterin + molybdate = Mo-molybdopterin + AMP + H(+)</text>
        <dbReference type="Rhea" id="RHEA:35047"/>
        <dbReference type="ChEBI" id="CHEBI:15378"/>
        <dbReference type="ChEBI" id="CHEBI:36264"/>
        <dbReference type="ChEBI" id="CHEBI:62727"/>
        <dbReference type="ChEBI" id="CHEBI:71302"/>
        <dbReference type="ChEBI" id="CHEBI:456215"/>
        <dbReference type="EC" id="2.10.1.1"/>
    </reaction>
</comment>
<evidence type="ECO:0000256" key="12">
    <source>
        <dbReference type="SAM" id="MobiDB-lite"/>
    </source>
</evidence>
<dbReference type="UniPathway" id="UPA00344"/>
<keyword evidence="6 11" id="KW-0808">Transferase</keyword>
<sequence length="719" mass="76646">MTGFDTFVMVDWSAGKRGPARPTKDSIWIGIARGGVSDDPLYCRSRQEAEALLGDLIEAERTAGRRTLIGFDFPFGYPKGFARAVTGQDDPFALWAWLAARIEDAPDGANNRYDVAEAINACFDGPGPMWGKPHRDRWPGVPYRKEGIRYETVAERRRCDLVAKASSSCFQLAFPPTVGGQILMGLPVLHRLRQRSGVAVWPFDDWQAAPVVLAEIWPGIIEAAVKRALADAEAGTIRDAMQVRLLSLALSRLPVAELQDMMTGLPAEASEEAWILGTGQEARLKQLADPTRAAAQTPDPAPLAPPPLRNDCFALPAGVDWTPVDAALALLRDRLSVVVGTETVPLMQAGGRVLAADVVARRANPPHPNTAVDGYGFAHAAIGTGDVRLPLAEGRAVAGKPYGGIVPLGHALRVLTGADLPEGVDTVVLDEDVTLGTGEIAFRGGLKPGANTRKAGEDVKTGDTALAAGRILTPADLALAAAVGHGDLPVYRRLRVAVISTGDELVEPGDTAGDGRIFDANRPMLLPMIARWGYAPVDLGRVPDDRDRLRAAFDDAAETADVILTSGGASAGDEDHVSALLRQAGAMQEWRIALKPGRPLALGLWHGTPVFGLPGNPVAALVCTLIFARPAMGLLAGAGWTAPQGFDLPAAFEKRKKPGRREYLRARIRQGRAEVFRSEGSGRISGLSWAEGLVEIGDDARHIRPGDPVRYIPFGSFGL</sequence>
<keyword evidence="8 11" id="KW-0460">Magnesium</keyword>
<dbReference type="InterPro" id="IPR005110">
    <property type="entry name" value="MoeA_linker/N"/>
</dbReference>
<dbReference type="Pfam" id="PF03454">
    <property type="entry name" value="MoeA_C"/>
    <property type="match status" value="1"/>
</dbReference>
<dbReference type="EC" id="2.10.1.1" evidence="11"/>
<proteinExistence type="inferred from homology"/>
<dbReference type="InterPro" id="IPR008284">
    <property type="entry name" value="MoCF_biosynth_CS"/>
</dbReference>